<name>A0A8J7LMM0_9FLAO</name>
<dbReference type="Gene3D" id="3.30.70.360">
    <property type="match status" value="1"/>
</dbReference>
<keyword evidence="3" id="KW-0378">Hydrolase</keyword>
<keyword evidence="2" id="KW-0479">Metal-binding</keyword>
<sequence>MQNIQTYINTHKDRFLNELIELLKIPSISADSTYKNEVIKTAEAVKTQLEQAGCDTVEICKTKGFPIVYGEKMIDKNLPTVLVYGHYDVQPPDPLNLWNSPPFEPVIKETDSHPEGAIFARGACDDKGQMYMHVKALEFMTKTKQLPCNVKFMIEGEEEVGSENLGDFVKANREKLSNDVILISDTGMIAKDTPSITTGLRGLSYVEVEVTGPNRDLHSGLYGGAVANPINVLAKMIASLHDENNHITIPGFYDKVEILSEAERAEMAKAPFSLEAYKKALDIDAVYGEAGYTTNERNSIRPTLDVNGIWGGYTGEGAKTVIASKAYAKISMRLVPHQDWKEITQLFKSHFESIAPKGVTVKVTPHHGGQGYVTPIDCIGYQAASKAYKSTFGKTPIPQRSGGSIPIVSLFEKELKSKTILMGFGLDSDAIHSPNEHFGIFNYLKGIETIPYFYKYFTELSKQK</sequence>
<dbReference type="RefSeq" id="WP_199114489.1">
    <property type="nucleotide sequence ID" value="NZ_JAELVQ010000006.1"/>
</dbReference>
<dbReference type="CDD" id="cd05680">
    <property type="entry name" value="M20_dipept_like"/>
    <property type="match status" value="1"/>
</dbReference>
<dbReference type="InterPro" id="IPR051458">
    <property type="entry name" value="Cyt/Met_Dipeptidase"/>
</dbReference>
<dbReference type="PANTHER" id="PTHR43270:SF12">
    <property type="entry name" value="SUCCINYL-DIAMINOPIMELATE DESUCCINYLASE"/>
    <property type="match status" value="1"/>
</dbReference>
<dbReference type="GO" id="GO:0006508">
    <property type="term" value="P:proteolysis"/>
    <property type="evidence" value="ECO:0007669"/>
    <property type="project" value="UniProtKB-KW"/>
</dbReference>
<dbReference type="GO" id="GO:0046872">
    <property type="term" value="F:metal ion binding"/>
    <property type="evidence" value="ECO:0007669"/>
    <property type="project" value="UniProtKB-KW"/>
</dbReference>
<keyword evidence="6" id="KW-1185">Reference proteome</keyword>
<dbReference type="Pfam" id="PF07687">
    <property type="entry name" value="M20_dimer"/>
    <property type="match status" value="1"/>
</dbReference>
<dbReference type="FunFam" id="3.30.70.360:FF:000016">
    <property type="entry name" value="Peptidase family M20/M25/M40"/>
    <property type="match status" value="1"/>
</dbReference>
<gene>
    <name evidence="5" type="ORF">JF259_06445</name>
</gene>
<dbReference type="NCBIfam" id="NF006053">
    <property type="entry name" value="PRK08201.1"/>
    <property type="match status" value="1"/>
</dbReference>
<evidence type="ECO:0000256" key="1">
    <source>
        <dbReference type="ARBA" id="ARBA00022670"/>
    </source>
</evidence>
<evidence type="ECO:0000256" key="2">
    <source>
        <dbReference type="ARBA" id="ARBA00022723"/>
    </source>
</evidence>
<dbReference type="PANTHER" id="PTHR43270">
    <property type="entry name" value="BETA-ALA-HIS DIPEPTIDASE"/>
    <property type="match status" value="1"/>
</dbReference>
<dbReference type="SUPFAM" id="SSF53187">
    <property type="entry name" value="Zn-dependent exopeptidases"/>
    <property type="match status" value="1"/>
</dbReference>
<dbReference type="GO" id="GO:0008233">
    <property type="term" value="F:peptidase activity"/>
    <property type="evidence" value="ECO:0007669"/>
    <property type="project" value="UniProtKB-KW"/>
</dbReference>
<protein>
    <submittedName>
        <fullName evidence="5">Dipeptidase</fullName>
    </submittedName>
</protein>
<evidence type="ECO:0000259" key="4">
    <source>
        <dbReference type="Pfam" id="PF07687"/>
    </source>
</evidence>
<dbReference type="NCBIfam" id="NF005914">
    <property type="entry name" value="PRK07907.1"/>
    <property type="match status" value="1"/>
</dbReference>
<dbReference type="Pfam" id="PF01546">
    <property type="entry name" value="Peptidase_M20"/>
    <property type="match status" value="1"/>
</dbReference>
<accession>A0A8J7LMM0</accession>
<keyword evidence="1" id="KW-0645">Protease</keyword>
<comment type="caution">
    <text evidence="5">The sequence shown here is derived from an EMBL/GenBank/DDBJ whole genome shotgun (WGS) entry which is preliminary data.</text>
</comment>
<dbReference type="Gene3D" id="3.40.630.10">
    <property type="entry name" value="Zn peptidases"/>
    <property type="match status" value="1"/>
</dbReference>
<evidence type="ECO:0000256" key="3">
    <source>
        <dbReference type="ARBA" id="ARBA00022801"/>
    </source>
</evidence>
<dbReference type="NCBIfam" id="NF006579">
    <property type="entry name" value="PRK09104.1"/>
    <property type="match status" value="1"/>
</dbReference>
<feature type="domain" description="Peptidase M20 dimerisation" evidence="4">
    <location>
        <begin position="199"/>
        <end position="358"/>
    </location>
</feature>
<evidence type="ECO:0000313" key="6">
    <source>
        <dbReference type="Proteomes" id="UP000610931"/>
    </source>
</evidence>
<proteinExistence type="predicted"/>
<dbReference type="AlphaFoldDB" id="A0A8J7LMM0"/>
<dbReference type="InterPro" id="IPR011650">
    <property type="entry name" value="Peptidase_M20_dimer"/>
</dbReference>
<organism evidence="5 6">
    <name type="scientific">Snuella sedimenti</name>
    <dbReference type="NCBI Taxonomy" id="2798802"/>
    <lineage>
        <taxon>Bacteria</taxon>
        <taxon>Pseudomonadati</taxon>
        <taxon>Bacteroidota</taxon>
        <taxon>Flavobacteriia</taxon>
        <taxon>Flavobacteriales</taxon>
        <taxon>Flavobacteriaceae</taxon>
        <taxon>Snuella</taxon>
    </lineage>
</organism>
<evidence type="ECO:0000313" key="5">
    <source>
        <dbReference type="EMBL" id="MBJ6367719.1"/>
    </source>
</evidence>
<reference evidence="5" key="1">
    <citation type="submission" date="2020-12" db="EMBL/GenBank/DDBJ databases">
        <title>Snuella sp. nov., isolated from sediment in Incheon.</title>
        <authorList>
            <person name="Kim W."/>
        </authorList>
    </citation>
    <scope>NUCLEOTIDE SEQUENCE</scope>
    <source>
        <strain evidence="5">CAU 1569</strain>
    </source>
</reference>
<dbReference type="Proteomes" id="UP000610931">
    <property type="component" value="Unassembled WGS sequence"/>
</dbReference>
<dbReference type="EMBL" id="JAELVQ010000006">
    <property type="protein sequence ID" value="MBJ6367719.1"/>
    <property type="molecule type" value="Genomic_DNA"/>
</dbReference>
<dbReference type="InterPro" id="IPR002933">
    <property type="entry name" value="Peptidase_M20"/>
</dbReference>